<name>A0A843TNY1_COLES</name>
<keyword evidence="6" id="KW-1185">Reference proteome</keyword>
<protein>
    <recommendedName>
        <fullName evidence="7">WEB family protein</fullName>
    </recommendedName>
</protein>
<evidence type="ECO:0000256" key="3">
    <source>
        <dbReference type="SAM" id="Coils"/>
    </source>
</evidence>
<dbReference type="AlphaFoldDB" id="A0A843TNY1"/>
<dbReference type="Proteomes" id="UP000652761">
    <property type="component" value="Unassembled WGS sequence"/>
</dbReference>
<dbReference type="OrthoDB" id="685187at2759"/>
<comment type="similarity">
    <text evidence="1">Belongs to the WEB family.</text>
</comment>
<dbReference type="GO" id="GO:0005829">
    <property type="term" value="C:cytosol"/>
    <property type="evidence" value="ECO:0007669"/>
    <property type="project" value="TreeGrafter"/>
</dbReference>
<evidence type="ECO:0000256" key="2">
    <source>
        <dbReference type="ARBA" id="ARBA00023054"/>
    </source>
</evidence>
<feature type="compositionally biased region" description="Pro residues" evidence="4">
    <location>
        <begin position="50"/>
        <end position="59"/>
    </location>
</feature>
<evidence type="ECO:0000256" key="4">
    <source>
        <dbReference type="SAM" id="MobiDB-lite"/>
    </source>
</evidence>
<proteinExistence type="inferred from homology"/>
<feature type="region of interest" description="Disordered" evidence="4">
    <location>
        <begin position="213"/>
        <end position="236"/>
    </location>
</feature>
<accession>A0A843TNY1</accession>
<feature type="coiled-coil region" evidence="3">
    <location>
        <begin position="76"/>
        <end position="117"/>
    </location>
</feature>
<organism evidence="5 6">
    <name type="scientific">Colocasia esculenta</name>
    <name type="common">Wild taro</name>
    <name type="synonym">Arum esculentum</name>
    <dbReference type="NCBI Taxonomy" id="4460"/>
    <lineage>
        <taxon>Eukaryota</taxon>
        <taxon>Viridiplantae</taxon>
        <taxon>Streptophyta</taxon>
        <taxon>Embryophyta</taxon>
        <taxon>Tracheophyta</taxon>
        <taxon>Spermatophyta</taxon>
        <taxon>Magnoliopsida</taxon>
        <taxon>Liliopsida</taxon>
        <taxon>Araceae</taxon>
        <taxon>Aroideae</taxon>
        <taxon>Colocasieae</taxon>
        <taxon>Colocasia</taxon>
    </lineage>
</organism>
<evidence type="ECO:0000256" key="1">
    <source>
        <dbReference type="ARBA" id="ARBA00005485"/>
    </source>
</evidence>
<feature type="compositionally biased region" description="Polar residues" evidence="4">
    <location>
        <begin position="226"/>
        <end position="236"/>
    </location>
</feature>
<gene>
    <name evidence="5" type="ORF">Taro_003479</name>
</gene>
<keyword evidence="2 3" id="KW-0175">Coiled coil</keyword>
<dbReference type="EMBL" id="NMUH01000089">
    <property type="protein sequence ID" value="MQL71153.1"/>
    <property type="molecule type" value="Genomic_DNA"/>
</dbReference>
<evidence type="ECO:0000313" key="5">
    <source>
        <dbReference type="EMBL" id="MQL71153.1"/>
    </source>
</evidence>
<dbReference type="GO" id="GO:0009904">
    <property type="term" value="P:chloroplast accumulation movement"/>
    <property type="evidence" value="ECO:0007669"/>
    <property type="project" value="TreeGrafter"/>
</dbReference>
<comment type="caution">
    <text evidence="5">The sequence shown here is derived from an EMBL/GenBank/DDBJ whole genome shotgun (WGS) entry which is preliminary data.</text>
</comment>
<evidence type="ECO:0008006" key="7">
    <source>
        <dbReference type="Google" id="ProtNLM"/>
    </source>
</evidence>
<dbReference type="GO" id="GO:0009903">
    <property type="term" value="P:chloroplast avoidance movement"/>
    <property type="evidence" value="ECO:0007669"/>
    <property type="project" value="TreeGrafter"/>
</dbReference>
<sequence length="236" mass="25670">METPQRRGEVDTSRPFSSVKEAVAVFGERFLAGDVYCQKVDVMPKQDASPRPPPSPSPASSPSFASLSVQMNQEREIMMESSLRRLESELEETKRELALLKEREAEMEVAVATLSAELHKNMSRLAEAEAAGAAAAAEAKARKTRLGAEVGGGGYGRERPASEVSTSFEYSSTLAQLLSLGEVEDGFGGRKKGRGPWKKEKPIMPLITDVFSRKKSNSSSTDHRSVYSSCYSGARC</sequence>
<reference evidence="5" key="1">
    <citation type="submission" date="2017-07" db="EMBL/GenBank/DDBJ databases">
        <title>Taro Niue Genome Assembly and Annotation.</title>
        <authorList>
            <person name="Atibalentja N."/>
            <person name="Keating K."/>
            <person name="Fields C.J."/>
        </authorList>
    </citation>
    <scope>NUCLEOTIDE SEQUENCE</scope>
    <source>
        <strain evidence="5">Niue_2</strain>
        <tissue evidence="5">Leaf</tissue>
    </source>
</reference>
<dbReference type="PANTHER" id="PTHR32054:SF11">
    <property type="entry name" value="EXPRESSED PROTEIN"/>
    <property type="match status" value="1"/>
</dbReference>
<feature type="region of interest" description="Disordered" evidence="4">
    <location>
        <begin position="43"/>
        <end position="72"/>
    </location>
</feature>
<dbReference type="PANTHER" id="PTHR32054">
    <property type="entry name" value="HEAVY CHAIN, PUTATIVE, EXPRESSED-RELATED-RELATED"/>
    <property type="match status" value="1"/>
</dbReference>
<evidence type="ECO:0000313" key="6">
    <source>
        <dbReference type="Proteomes" id="UP000652761"/>
    </source>
</evidence>